<reference evidence="3" key="1">
    <citation type="submission" date="2022-11" db="UniProtKB">
        <authorList>
            <consortium name="WormBaseParasite"/>
        </authorList>
    </citation>
    <scope>IDENTIFICATION</scope>
</reference>
<accession>A0A914X318</accession>
<evidence type="ECO:0000313" key="3">
    <source>
        <dbReference type="WBParaSite" id="PSAMB.scaffold6135size10101.g27977.t1"/>
    </source>
</evidence>
<feature type="transmembrane region" description="Helical" evidence="1">
    <location>
        <begin position="25"/>
        <end position="45"/>
    </location>
</feature>
<keyword evidence="2" id="KW-1185">Reference proteome</keyword>
<dbReference type="Proteomes" id="UP000887566">
    <property type="component" value="Unplaced"/>
</dbReference>
<proteinExistence type="predicted"/>
<sequence length="132" mass="14485">MHREDVSAFGLQPAAETCQSHTSPLSHAFITLILTSIILLSVFFCSRDGRLATRSFAADLFVTPIVRHLSSIAPQPYIALIRLRHRDAVGCVDLGQNKERGGCHLAQGQTHVTKSIHESSCFQMTNNNIIDG</sequence>
<keyword evidence="1" id="KW-0812">Transmembrane</keyword>
<keyword evidence="1" id="KW-0472">Membrane</keyword>
<dbReference type="AlphaFoldDB" id="A0A914X318"/>
<keyword evidence="1" id="KW-1133">Transmembrane helix</keyword>
<evidence type="ECO:0000313" key="2">
    <source>
        <dbReference type="Proteomes" id="UP000887566"/>
    </source>
</evidence>
<name>A0A914X318_9BILA</name>
<dbReference type="WBParaSite" id="PSAMB.scaffold6135size10101.g27977.t1">
    <property type="protein sequence ID" value="PSAMB.scaffold6135size10101.g27977.t1"/>
    <property type="gene ID" value="PSAMB.scaffold6135size10101.g27977"/>
</dbReference>
<evidence type="ECO:0000256" key="1">
    <source>
        <dbReference type="SAM" id="Phobius"/>
    </source>
</evidence>
<organism evidence="2 3">
    <name type="scientific">Plectus sambesii</name>
    <dbReference type="NCBI Taxonomy" id="2011161"/>
    <lineage>
        <taxon>Eukaryota</taxon>
        <taxon>Metazoa</taxon>
        <taxon>Ecdysozoa</taxon>
        <taxon>Nematoda</taxon>
        <taxon>Chromadorea</taxon>
        <taxon>Plectida</taxon>
        <taxon>Plectina</taxon>
        <taxon>Plectoidea</taxon>
        <taxon>Plectidae</taxon>
        <taxon>Plectus</taxon>
    </lineage>
</organism>
<protein>
    <submittedName>
        <fullName evidence="3">Uncharacterized protein</fullName>
    </submittedName>
</protein>